<sequence>MEHTEWDSVFQFVSEPLDMPDAMPEKPVSEKASLAAPPSQMPTPPLSSQDSPTESERELDTIVSVSTTFHPGANLNPLPADLVFISSDAVFFYVHSHQVLGASENGFRALLPAKVSPKSVIKGANSNLDLDFGSIIPLPEPAPVLNIVLHTIYEISFAHYSPALDTLIAAVEALSSYGVPVAQHCAPGSPLYTLLLAQAPIAPLEVYALAAQHDLYELAVPTSAHLLGYHLATLNDEHARKMGAVYLRRLFFLHLGRVDALKRLLLPPPYPHAPTPECDFVEQKKLTRAWALASAYLAWDARPDLSMSAIESALCPLGEHLSCEVCRTALNERIKQLVVQWSVVRRTI</sequence>
<feature type="region of interest" description="Disordered" evidence="1">
    <location>
        <begin position="17"/>
        <end position="58"/>
    </location>
</feature>
<dbReference type="STRING" id="742152.A0A2H3JH51"/>
<gene>
    <name evidence="2" type="ORF">WOLCODRAFT_17151</name>
</gene>
<keyword evidence="3" id="KW-1185">Reference proteome</keyword>
<dbReference type="Proteomes" id="UP000218811">
    <property type="component" value="Unassembled WGS sequence"/>
</dbReference>
<organism evidence="2 3">
    <name type="scientific">Wolfiporia cocos (strain MD-104)</name>
    <name type="common">Brown rot fungus</name>
    <dbReference type="NCBI Taxonomy" id="742152"/>
    <lineage>
        <taxon>Eukaryota</taxon>
        <taxon>Fungi</taxon>
        <taxon>Dikarya</taxon>
        <taxon>Basidiomycota</taxon>
        <taxon>Agaricomycotina</taxon>
        <taxon>Agaricomycetes</taxon>
        <taxon>Polyporales</taxon>
        <taxon>Phaeolaceae</taxon>
        <taxon>Wolfiporia</taxon>
    </lineage>
</organism>
<accession>A0A2H3JH51</accession>
<proteinExistence type="predicted"/>
<dbReference type="OrthoDB" id="3265815at2759"/>
<evidence type="ECO:0000313" key="3">
    <source>
        <dbReference type="Proteomes" id="UP000218811"/>
    </source>
</evidence>
<protein>
    <recommendedName>
        <fullName evidence="4">BTB domain-containing protein</fullName>
    </recommendedName>
</protein>
<name>A0A2H3JH51_WOLCO</name>
<reference evidence="2 3" key="1">
    <citation type="journal article" date="2012" name="Science">
        <title>The Paleozoic origin of enzymatic lignin decomposition reconstructed from 31 fungal genomes.</title>
        <authorList>
            <person name="Floudas D."/>
            <person name="Binder M."/>
            <person name="Riley R."/>
            <person name="Barry K."/>
            <person name="Blanchette R.A."/>
            <person name="Henrissat B."/>
            <person name="Martinez A.T."/>
            <person name="Otillar R."/>
            <person name="Spatafora J.W."/>
            <person name="Yadav J.S."/>
            <person name="Aerts A."/>
            <person name="Benoit I."/>
            <person name="Boyd A."/>
            <person name="Carlson A."/>
            <person name="Copeland A."/>
            <person name="Coutinho P.M."/>
            <person name="de Vries R.P."/>
            <person name="Ferreira P."/>
            <person name="Findley K."/>
            <person name="Foster B."/>
            <person name="Gaskell J."/>
            <person name="Glotzer D."/>
            <person name="Gorecki P."/>
            <person name="Heitman J."/>
            <person name="Hesse C."/>
            <person name="Hori C."/>
            <person name="Igarashi K."/>
            <person name="Jurgens J.A."/>
            <person name="Kallen N."/>
            <person name="Kersten P."/>
            <person name="Kohler A."/>
            <person name="Kuees U."/>
            <person name="Kumar T.K.A."/>
            <person name="Kuo A."/>
            <person name="LaButti K."/>
            <person name="Larrondo L.F."/>
            <person name="Lindquist E."/>
            <person name="Ling A."/>
            <person name="Lombard V."/>
            <person name="Lucas S."/>
            <person name="Lundell T."/>
            <person name="Martin R."/>
            <person name="McLaughlin D.J."/>
            <person name="Morgenstern I."/>
            <person name="Morin E."/>
            <person name="Murat C."/>
            <person name="Nagy L.G."/>
            <person name="Nolan M."/>
            <person name="Ohm R.A."/>
            <person name="Patyshakuliyeva A."/>
            <person name="Rokas A."/>
            <person name="Ruiz-Duenas F.J."/>
            <person name="Sabat G."/>
            <person name="Salamov A."/>
            <person name="Samejima M."/>
            <person name="Schmutz J."/>
            <person name="Slot J.C."/>
            <person name="St John F."/>
            <person name="Stenlid J."/>
            <person name="Sun H."/>
            <person name="Sun S."/>
            <person name="Syed K."/>
            <person name="Tsang A."/>
            <person name="Wiebenga A."/>
            <person name="Young D."/>
            <person name="Pisabarro A."/>
            <person name="Eastwood D.C."/>
            <person name="Martin F."/>
            <person name="Cullen D."/>
            <person name="Grigoriev I.V."/>
            <person name="Hibbett D.S."/>
        </authorList>
    </citation>
    <scope>NUCLEOTIDE SEQUENCE [LARGE SCALE GENOMIC DNA]</scope>
    <source>
        <strain evidence="2 3">MD-104</strain>
    </source>
</reference>
<evidence type="ECO:0008006" key="4">
    <source>
        <dbReference type="Google" id="ProtNLM"/>
    </source>
</evidence>
<evidence type="ECO:0000313" key="2">
    <source>
        <dbReference type="EMBL" id="PCH41502.1"/>
    </source>
</evidence>
<evidence type="ECO:0000256" key="1">
    <source>
        <dbReference type="SAM" id="MobiDB-lite"/>
    </source>
</evidence>
<dbReference type="OMA" id="ADHLTCE"/>
<dbReference type="AlphaFoldDB" id="A0A2H3JH51"/>
<dbReference type="EMBL" id="KB468113">
    <property type="protein sequence ID" value="PCH41502.1"/>
    <property type="molecule type" value="Genomic_DNA"/>
</dbReference>